<protein>
    <submittedName>
        <fullName evidence="1">Uncharacterized protein</fullName>
    </submittedName>
</protein>
<dbReference type="AlphaFoldDB" id="A0A2P2PU44"/>
<sequence length="35" mass="4381">MWPKHFIIYQLWAYKHGISDIKQNWKLETEDNMSE</sequence>
<dbReference type="EMBL" id="GGEC01077747">
    <property type="protein sequence ID" value="MBX58231.1"/>
    <property type="molecule type" value="Transcribed_RNA"/>
</dbReference>
<accession>A0A2P2PU44</accession>
<organism evidence="1">
    <name type="scientific">Rhizophora mucronata</name>
    <name type="common">Asiatic mangrove</name>
    <dbReference type="NCBI Taxonomy" id="61149"/>
    <lineage>
        <taxon>Eukaryota</taxon>
        <taxon>Viridiplantae</taxon>
        <taxon>Streptophyta</taxon>
        <taxon>Embryophyta</taxon>
        <taxon>Tracheophyta</taxon>
        <taxon>Spermatophyta</taxon>
        <taxon>Magnoliopsida</taxon>
        <taxon>eudicotyledons</taxon>
        <taxon>Gunneridae</taxon>
        <taxon>Pentapetalae</taxon>
        <taxon>rosids</taxon>
        <taxon>fabids</taxon>
        <taxon>Malpighiales</taxon>
        <taxon>Rhizophoraceae</taxon>
        <taxon>Rhizophora</taxon>
    </lineage>
</organism>
<reference evidence="1" key="1">
    <citation type="submission" date="2018-02" db="EMBL/GenBank/DDBJ databases">
        <title>Rhizophora mucronata_Transcriptome.</title>
        <authorList>
            <person name="Meera S.P."/>
            <person name="Sreeshan A."/>
            <person name="Augustine A."/>
        </authorList>
    </citation>
    <scope>NUCLEOTIDE SEQUENCE</scope>
    <source>
        <tissue evidence="1">Leaf</tissue>
    </source>
</reference>
<name>A0A2P2PU44_RHIMU</name>
<evidence type="ECO:0000313" key="1">
    <source>
        <dbReference type="EMBL" id="MBX58231.1"/>
    </source>
</evidence>
<proteinExistence type="predicted"/>